<proteinExistence type="predicted"/>
<keyword evidence="2" id="KW-1185">Reference proteome</keyword>
<dbReference type="HOGENOM" id="CLU_204303_0_0_2"/>
<sequence length="68" mass="7928">MNCQICGVESNSKYCQECEKILNEVVRRVGEARWNAMEDCSFIYPMIKRVAKGELTVNDIIQQLERED</sequence>
<dbReference type="OrthoDB" id="146361at2157"/>
<gene>
    <name evidence="1" type="ordered locus">Metev_2133</name>
</gene>
<organism evidence="1 2">
    <name type="scientific">Methanohalobium evestigatum (strain ATCC BAA-1072 / DSM 3721 / NBRC 107634 / OCM 161 / Z-7303)</name>
    <dbReference type="NCBI Taxonomy" id="644295"/>
    <lineage>
        <taxon>Archaea</taxon>
        <taxon>Methanobacteriati</taxon>
        <taxon>Methanobacteriota</taxon>
        <taxon>Stenosarchaea group</taxon>
        <taxon>Methanomicrobia</taxon>
        <taxon>Methanosarcinales</taxon>
        <taxon>Methanosarcinaceae</taxon>
        <taxon>Methanohalobium</taxon>
    </lineage>
</organism>
<dbReference type="KEGG" id="mev:Metev_2133"/>
<accession>D7EAG1</accession>
<evidence type="ECO:0000313" key="1">
    <source>
        <dbReference type="EMBL" id="ADI74960.1"/>
    </source>
</evidence>
<name>D7EAG1_METEZ</name>
<dbReference type="AlphaFoldDB" id="D7EAG1"/>
<protein>
    <submittedName>
        <fullName evidence="1">Uncharacterized protein</fullName>
    </submittedName>
</protein>
<dbReference type="EMBL" id="CP002069">
    <property type="protein sequence ID" value="ADI74960.1"/>
    <property type="molecule type" value="Genomic_DNA"/>
</dbReference>
<reference evidence="1 2" key="1">
    <citation type="submission" date="2010-06" db="EMBL/GenBank/DDBJ databases">
        <title>Complete sequence chromosome of Methanohalobium evestigatum Z-7303.</title>
        <authorList>
            <consortium name="US DOE Joint Genome Institute"/>
            <person name="Lucas S."/>
            <person name="Copeland A."/>
            <person name="Lapidus A."/>
            <person name="Cheng J.-F."/>
            <person name="Bruce D."/>
            <person name="Goodwin L."/>
            <person name="Pitluck S."/>
            <person name="Saunders E."/>
            <person name="Detter J.C."/>
            <person name="Han C."/>
            <person name="Tapia R."/>
            <person name="Land M."/>
            <person name="Hauser L."/>
            <person name="Kyrpides N."/>
            <person name="Mikhailova N."/>
            <person name="Sieprawska-Lupa M."/>
            <person name="Whitman W.B."/>
            <person name="Anderson I."/>
            <person name="Woyke T."/>
        </authorList>
    </citation>
    <scope>NUCLEOTIDE SEQUENCE [LARGE SCALE GENOMIC DNA]</scope>
    <source>
        <strain evidence="2">ATCC BAA-1072 / DSM 3721 / NBRC 107634 / OCM 161 / Z-7303</strain>
    </source>
</reference>
<dbReference type="RefSeq" id="WP_013195525.1">
    <property type="nucleotide sequence ID" value="NC_014253.1"/>
</dbReference>
<evidence type="ECO:0000313" key="2">
    <source>
        <dbReference type="Proteomes" id="UP000000391"/>
    </source>
</evidence>
<dbReference type="STRING" id="644295.Metev_2133"/>
<dbReference type="GeneID" id="9347794"/>
<dbReference type="Proteomes" id="UP000000391">
    <property type="component" value="Chromosome"/>
</dbReference>